<dbReference type="InterPro" id="IPR007049">
    <property type="entry name" value="Carb-sel_porin_OprB"/>
</dbReference>
<evidence type="ECO:0000256" key="2">
    <source>
        <dbReference type="RuleBase" id="RU363072"/>
    </source>
</evidence>
<keyword evidence="2" id="KW-0732">Signal</keyword>
<evidence type="ECO:0000313" key="4">
    <source>
        <dbReference type="Proteomes" id="UP000326287"/>
    </source>
</evidence>
<name>A0A5P9NR24_9GAMM</name>
<accession>A0A5P9NR24</accession>
<dbReference type="GO" id="GO:0016020">
    <property type="term" value="C:membrane"/>
    <property type="evidence" value="ECO:0007669"/>
    <property type="project" value="InterPro"/>
</dbReference>
<dbReference type="PANTHER" id="PTHR37944">
    <property type="entry name" value="PORIN B"/>
    <property type="match status" value="1"/>
</dbReference>
<dbReference type="GO" id="GO:0008643">
    <property type="term" value="P:carbohydrate transport"/>
    <property type="evidence" value="ECO:0007669"/>
    <property type="project" value="InterPro"/>
</dbReference>
<dbReference type="OrthoDB" id="236886at2"/>
<feature type="chain" id="PRO_5025098610" evidence="2">
    <location>
        <begin position="23"/>
        <end position="428"/>
    </location>
</feature>
<dbReference type="InterPro" id="IPR038673">
    <property type="entry name" value="OprB_sf"/>
</dbReference>
<evidence type="ECO:0000313" key="3">
    <source>
        <dbReference type="EMBL" id="QFU77398.1"/>
    </source>
</evidence>
<sequence length="428" mass="46567">MNRINSGALALSGALLSAAALAQQDPASQIDDPQTPSFGGPDSVEQVIEADRTPRGGYFETELLGPFKDWQTGLEEDHGFSFGADYSAVTVHASDVLDGADDSASSGMLRLYGRWNLTGDGKSSSGGLVYKLEHRHAYGDNAPSGFLLGNVGYVGLTEPPFSDQGTRWTNLYWRQSLNNGRTTLVGGFLDVTDFVDVYGLASPWLHFMNLAFSTGSGAIDLPNDASLGVAGGHLFENNVFVIGSVVDRNGDPTEIGDGFDTFFGDNEYFSSIDIGYTSAHSRIALDNVHLTLWHADAREEAGAPSGWGANVSWSRYYNDRIMPFVRAGYTDDSGSLLEKTVSLGFGYRPGSIDQAPGDLIGVGFNWGEINENSFGPGLDDQYTLELFYRWQLTQQLALTFDYQYLQDPALNPDEESSHVWSMRARFAL</sequence>
<dbReference type="Proteomes" id="UP000326287">
    <property type="component" value="Chromosome"/>
</dbReference>
<dbReference type="RefSeq" id="WP_153240544.1">
    <property type="nucleotide sequence ID" value="NZ_CP036422.1"/>
</dbReference>
<evidence type="ECO:0000256" key="1">
    <source>
        <dbReference type="ARBA" id="ARBA00008769"/>
    </source>
</evidence>
<keyword evidence="4" id="KW-1185">Reference proteome</keyword>
<dbReference type="KEGG" id="halc:EY643_17955"/>
<comment type="similarity">
    <text evidence="1 2">Belongs to the OprB family.</text>
</comment>
<dbReference type="AlphaFoldDB" id="A0A5P9NR24"/>
<dbReference type="Gene3D" id="2.40.160.180">
    <property type="entry name" value="Carbohydrate-selective porin OprB"/>
    <property type="match status" value="1"/>
</dbReference>
<proteinExistence type="inferred from homology"/>
<organism evidence="3 4">
    <name type="scientific">Halioglobus maricola</name>
    <dbReference type="NCBI Taxonomy" id="2601894"/>
    <lineage>
        <taxon>Bacteria</taxon>
        <taxon>Pseudomonadati</taxon>
        <taxon>Pseudomonadota</taxon>
        <taxon>Gammaproteobacteria</taxon>
        <taxon>Cellvibrionales</taxon>
        <taxon>Halieaceae</taxon>
        <taxon>Halioglobus</taxon>
    </lineage>
</organism>
<gene>
    <name evidence="3" type="ORF">EY643_17955</name>
</gene>
<dbReference type="InterPro" id="IPR052932">
    <property type="entry name" value="OprB_Porin"/>
</dbReference>
<reference evidence="3 4" key="1">
    <citation type="submission" date="2019-02" db="EMBL/GenBank/DDBJ databases">
        <authorList>
            <person name="Li S.-H."/>
        </authorList>
    </citation>
    <scope>NUCLEOTIDE SEQUENCE [LARGE SCALE GENOMIC DNA]</scope>
    <source>
        <strain evidence="3 4">IMCC14385</strain>
    </source>
</reference>
<feature type="signal peptide" evidence="2">
    <location>
        <begin position="1"/>
        <end position="22"/>
    </location>
</feature>
<dbReference type="GO" id="GO:0015288">
    <property type="term" value="F:porin activity"/>
    <property type="evidence" value="ECO:0007669"/>
    <property type="project" value="InterPro"/>
</dbReference>
<dbReference type="Pfam" id="PF04966">
    <property type="entry name" value="OprB"/>
    <property type="match status" value="1"/>
</dbReference>
<dbReference type="EMBL" id="CP036422">
    <property type="protein sequence ID" value="QFU77398.1"/>
    <property type="molecule type" value="Genomic_DNA"/>
</dbReference>
<dbReference type="PANTHER" id="PTHR37944:SF1">
    <property type="entry name" value="PORIN B"/>
    <property type="match status" value="1"/>
</dbReference>
<protein>
    <submittedName>
        <fullName evidence="3">Porin</fullName>
    </submittedName>
</protein>